<dbReference type="RefSeq" id="XP_070911538.1">
    <property type="nucleotide sequence ID" value="XM_071055437.1"/>
</dbReference>
<dbReference type="Proteomes" id="UP001628179">
    <property type="component" value="Unassembled WGS sequence"/>
</dbReference>
<protein>
    <submittedName>
        <fullName evidence="1">Uncharacterized protein</fullName>
    </submittedName>
</protein>
<evidence type="ECO:0000313" key="1">
    <source>
        <dbReference type="EMBL" id="GAB1309805.1"/>
    </source>
</evidence>
<accession>A0ABQ0FWD4</accession>
<sequence>MLWREYERWMGRTGGGYICNVHKSGYFIAIDEANFGLDFVAAYKRDCDRGFDDIINMNRTGTTLEKTFRKDGANFGAFLSLPFTEYEYGWLVSQGSSTLTMTPMS</sequence>
<keyword evidence="2" id="KW-1185">Reference proteome</keyword>
<reference evidence="1 2" key="1">
    <citation type="submission" date="2024-09" db="EMBL/GenBank/DDBJ databases">
        <title>Itraconazole resistance in Madurella fahalii resulting from another homologue of gene encoding cytochrome P450 14-alpha sterol demethylase (CYP51).</title>
        <authorList>
            <person name="Yoshioka I."/>
            <person name="Fahal A.H."/>
            <person name="Kaneko S."/>
            <person name="Yaguchi T."/>
        </authorList>
    </citation>
    <scope>NUCLEOTIDE SEQUENCE [LARGE SCALE GENOMIC DNA]</scope>
    <source>
        <strain evidence="1 2">IFM 68171</strain>
    </source>
</reference>
<comment type="caution">
    <text evidence="1">The sequence shown here is derived from an EMBL/GenBank/DDBJ whole genome shotgun (WGS) entry which is preliminary data.</text>
</comment>
<evidence type="ECO:0000313" key="2">
    <source>
        <dbReference type="Proteomes" id="UP001628179"/>
    </source>
</evidence>
<gene>
    <name evidence="1" type="ORF">MFIFM68171_00015</name>
</gene>
<organism evidence="1 2">
    <name type="scientific">Madurella fahalii</name>
    <dbReference type="NCBI Taxonomy" id="1157608"/>
    <lineage>
        <taxon>Eukaryota</taxon>
        <taxon>Fungi</taxon>
        <taxon>Dikarya</taxon>
        <taxon>Ascomycota</taxon>
        <taxon>Pezizomycotina</taxon>
        <taxon>Sordariomycetes</taxon>
        <taxon>Sordariomycetidae</taxon>
        <taxon>Sordariales</taxon>
        <taxon>Sordariales incertae sedis</taxon>
        <taxon>Madurella</taxon>
    </lineage>
</organism>
<name>A0ABQ0FWD4_9PEZI</name>
<dbReference type="GeneID" id="98170760"/>
<proteinExistence type="predicted"/>
<dbReference type="EMBL" id="BAAFSV010000001">
    <property type="protein sequence ID" value="GAB1309805.1"/>
    <property type="molecule type" value="Genomic_DNA"/>
</dbReference>